<feature type="transmembrane region" description="Helical" evidence="1">
    <location>
        <begin position="82"/>
        <end position="104"/>
    </location>
</feature>
<organism evidence="2 3">
    <name type="scientific">Streptomyces tuirus</name>
    <dbReference type="NCBI Taxonomy" id="68278"/>
    <lineage>
        <taxon>Bacteria</taxon>
        <taxon>Bacillati</taxon>
        <taxon>Actinomycetota</taxon>
        <taxon>Actinomycetes</taxon>
        <taxon>Kitasatosporales</taxon>
        <taxon>Streptomycetaceae</taxon>
        <taxon>Streptomyces</taxon>
    </lineage>
</organism>
<keyword evidence="1" id="KW-0812">Transmembrane</keyword>
<evidence type="ECO:0000256" key="1">
    <source>
        <dbReference type="SAM" id="Phobius"/>
    </source>
</evidence>
<dbReference type="EMBL" id="AP023439">
    <property type="protein sequence ID" value="BCL19416.1"/>
    <property type="molecule type" value="Genomic_DNA"/>
</dbReference>
<proteinExistence type="predicted"/>
<dbReference type="RefSeq" id="WP_190897559.1">
    <property type="nucleotide sequence ID" value="NZ_AP023439.1"/>
</dbReference>
<feature type="transmembrane region" description="Helical" evidence="1">
    <location>
        <begin position="40"/>
        <end position="62"/>
    </location>
</feature>
<keyword evidence="1" id="KW-0472">Membrane</keyword>
<keyword evidence="1" id="KW-1133">Transmembrane helix</keyword>
<evidence type="ECO:0000313" key="2">
    <source>
        <dbReference type="EMBL" id="BCL19416.1"/>
    </source>
</evidence>
<accession>A0A7G1NCC4</accession>
<reference evidence="2 3" key="1">
    <citation type="journal article" date="2014" name="Int. J. Syst. Evol. Microbiol.">
        <title>Complete genome sequence of Corynebacterium casei LMG S-19264T (=DSM 44701T), isolated from a smear-ripened cheese.</title>
        <authorList>
            <consortium name="US DOE Joint Genome Institute (JGI-PGF)"/>
            <person name="Walter F."/>
            <person name="Albersmeier A."/>
            <person name="Kalinowski J."/>
            <person name="Ruckert C."/>
        </authorList>
    </citation>
    <scope>NUCLEOTIDE SEQUENCE [LARGE SCALE GENOMIC DNA]</scope>
    <source>
        <strain evidence="2 3">JCM 4255</strain>
    </source>
</reference>
<gene>
    <name evidence="2" type="ORF">GCM10017668_12590</name>
</gene>
<dbReference type="AlphaFoldDB" id="A0A7G1NCC4"/>
<feature type="transmembrane region" description="Helical" evidence="1">
    <location>
        <begin position="172"/>
        <end position="196"/>
    </location>
</feature>
<feature type="transmembrane region" description="Helical" evidence="1">
    <location>
        <begin position="125"/>
        <end position="152"/>
    </location>
</feature>
<dbReference type="KEGG" id="stui:GCM10017668_12590"/>
<sequence length="208" mass="21698">MTVHVSPVAPSGTPGPPGRLRRAWAAAHAPVPGVRRWARIAACAVPLVVVPSSVWRVVVVVFDDGTAEKSGNLPAWLPLQVYVVLLSVFSELVAFIAVGLIAAWGEAVPRWVPLLGGRRVPTAAAAVPAALGALLLTVLWTAAFVADAAGVTLRGDPAPSDFPTAAGGWKAAVFYVCYLPLLLWGPLLAAVTVAYVRRRNRPGPAGPR</sequence>
<dbReference type="Proteomes" id="UP000516373">
    <property type="component" value="Chromosome"/>
</dbReference>
<protein>
    <submittedName>
        <fullName evidence="2">Uncharacterized protein</fullName>
    </submittedName>
</protein>
<name>A0A7G1NCC4_9ACTN</name>
<evidence type="ECO:0000313" key="3">
    <source>
        <dbReference type="Proteomes" id="UP000516373"/>
    </source>
</evidence>